<dbReference type="GO" id="GO:0051046">
    <property type="term" value="P:regulation of secretion"/>
    <property type="evidence" value="ECO:0007669"/>
    <property type="project" value="TreeGrafter"/>
</dbReference>
<name>A0A0B7ASE7_9EUPU</name>
<dbReference type="GO" id="GO:0045202">
    <property type="term" value="C:synapse"/>
    <property type="evidence" value="ECO:0007669"/>
    <property type="project" value="TreeGrafter"/>
</dbReference>
<reference evidence="1" key="1">
    <citation type="submission" date="2014-12" db="EMBL/GenBank/DDBJ databases">
        <title>Insight into the proteome of Arion vulgaris.</title>
        <authorList>
            <person name="Aradska J."/>
            <person name="Bulat T."/>
            <person name="Smidak R."/>
            <person name="Sarate P."/>
            <person name="Gangsoo J."/>
            <person name="Sialana F."/>
            <person name="Bilban M."/>
            <person name="Lubec G."/>
        </authorList>
    </citation>
    <scope>NUCLEOTIDE SEQUENCE</scope>
    <source>
        <tissue evidence="1">Skin</tissue>
    </source>
</reference>
<sequence>MDGPSRLIFLIILFQTGDNSFSERTTLNPFPLGTIGCLVSDVCEQGEICTNDLLFGSCQNIFSRALHGENKYNLGTIEIERLENEISRLIKAGFTWKDAYTQCTLQNTLLEFSRGRTFNRKLCEDALVSTDWTQEVNSEIAKVLLQVLDSEGVDIDDFVASQNELERDADLLNSNKRDEIVQVHKYFDKSSGQLKRDPFYDYSIYQNDDPTPYTAYDHQNVLPSKEEENTDTDQVFDGLDRGRDIIDLDQATDSLLDNSQIEDIQTTIELKDANVDENPSIKTIIENLVLTPDDERTLERLLEGAITPKDLTSDQKERLQIFIKGLLQILEKSGRKANLIGVTEEDIPLVETADAGDININEEPVRLTTADLIPGDNVDTNEQLNVDSDPNVEQNLIKAALANPDLLINKKTTDDDEVEDAVKDDG</sequence>
<dbReference type="EMBL" id="HACG01036943">
    <property type="protein sequence ID" value="CEK83808.1"/>
    <property type="molecule type" value="Transcribed_RNA"/>
</dbReference>
<dbReference type="GO" id="GO:0030141">
    <property type="term" value="C:secretory granule"/>
    <property type="evidence" value="ECO:0007669"/>
    <property type="project" value="InterPro"/>
</dbReference>
<evidence type="ECO:0000313" key="1">
    <source>
        <dbReference type="EMBL" id="CEK83808.1"/>
    </source>
</evidence>
<dbReference type="InterPro" id="IPR033522">
    <property type="entry name" value="IA-2/IA-2_beta"/>
</dbReference>
<dbReference type="PANTHER" id="PTHR46106">
    <property type="entry name" value="IA-2 PROTEIN TYROSINE PHOSPHATASE, ISOFORM C"/>
    <property type="match status" value="1"/>
</dbReference>
<dbReference type="PANTHER" id="PTHR46106:SF4">
    <property type="entry name" value="IA-2 PROTEIN TYROSINE PHOSPHATASE, ISOFORM C"/>
    <property type="match status" value="1"/>
</dbReference>
<protein>
    <submittedName>
        <fullName evidence="1">Uncharacterized protein</fullName>
    </submittedName>
</protein>
<accession>A0A0B7ASE7</accession>
<dbReference type="AlphaFoldDB" id="A0A0B7ASE7"/>
<proteinExistence type="predicted"/>
<organism evidence="1">
    <name type="scientific">Arion vulgaris</name>
    <dbReference type="NCBI Taxonomy" id="1028688"/>
    <lineage>
        <taxon>Eukaryota</taxon>
        <taxon>Metazoa</taxon>
        <taxon>Spiralia</taxon>
        <taxon>Lophotrochozoa</taxon>
        <taxon>Mollusca</taxon>
        <taxon>Gastropoda</taxon>
        <taxon>Heterobranchia</taxon>
        <taxon>Euthyneura</taxon>
        <taxon>Panpulmonata</taxon>
        <taxon>Eupulmonata</taxon>
        <taxon>Stylommatophora</taxon>
        <taxon>Helicina</taxon>
        <taxon>Arionoidea</taxon>
        <taxon>Arionidae</taxon>
        <taxon>Arion</taxon>
    </lineage>
</organism>
<feature type="non-terminal residue" evidence="1">
    <location>
        <position position="426"/>
    </location>
</feature>
<gene>
    <name evidence="1" type="primary">ORF139105</name>
</gene>